<evidence type="ECO:0000256" key="2">
    <source>
        <dbReference type="ARBA" id="ARBA00022618"/>
    </source>
</evidence>
<keyword evidence="2" id="KW-0132">Cell division</keyword>
<dbReference type="PIRSF" id="PIRSF027110">
    <property type="entry name" value="PREG"/>
    <property type="match status" value="1"/>
</dbReference>
<keyword evidence="8" id="KW-1185">Reference proteome</keyword>
<dbReference type="SUPFAM" id="SSF47954">
    <property type="entry name" value="Cyclin-like"/>
    <property type="match status" value="1"/>
</dbReference>
<sequence>MATWMARGKAGGCNPYIGLGLDESGNWIPGPPRVLSLLSSVLERSIRGNEKLLAASKIKDGITIFHGTKEPSLNVRQYVERIFKYCKCSNSCFVVAIIYIDRFLQRIDAYLTPLNVHRLLITSVLVAAKFMDDQCYNNAYYARVGGVSRDELNRLEMKLLFDLDFRLHVTTDVFNKYWLKIQQEGDAESQTGTGTAQRIQGYRSKKDETRQGQPASRRQSQR</sequence>
<evidence type="ECO:0000256" key="6">
    <source>
        <dbReference type="SAM" id="MobiDB-lite"/>
    </source>
</evidence>
<comment type="similarity">
    <text evidence="1">Belongs to the cyclin family. Cyclin U/P subfamily.</text>
</comment>
<evidence type="ECO:0000313" key="8">
    <source>
        <dbReference type="Proteomes" id="UP001472677"/>
    </source>
</evidence>
<dbReference type="Gene3D" id="1.10.472.10">
    <property type="entry name" value="Cyclin-like"/>
    <property type="match status" value="1"/>
</dbReference>
<accession>A0ABR2ESM5</accession>
<feature type="region of interest" description="Disordered" evidence="6">
    <location>
        <begin position="185"/>
        <end position="222"/>
    </location>
</feature>
<name>A0ABR2ESM5_9ROSI</name>
<feature type="compositionally biased region" description="Polar residues" evidence="6">
    <location>
        <begin position="188"/>
        <end position="198"/>
    </location>
</feature>
<evidence type="ECO:0000256" key="4">
    <source>
        <dbReference type="ARBA" id="ARBA00023306"/>
    </source>
</evidence>
<evidence type="ECO:0000313" key="7">
    <source>
        <dbReference type="EMBL" id="KAK8564860.1"/>
    </source>
</evidence>
<dbReference type="InterPro" id="IPR036915">
    <property type="entry name" value="Cyclin-like_sf"/>
</dbReference>
<dbReference type="InterPro" id="IPR012389">
    <property type="entry name" value="Cyclin_P/U"/>
</dbReference>
<organism evidence="7 8">
    <name type="scientific">Hibiscus sabdariffa</name>
    <name type="common">roselle</name>
    <dbReference type="NCBI Taxonomy" id="183260"/>
    <lineage>
        <taxon>Eukaryota</taxon>
        <taxon>Viridiplantae</taxon>
        <taxon>Streptophyta</taxon>
        <taxon>Embryophyta</taxon>
        <taxon>Tracheophyta</taxon>
        <taxon>Spermatophyta</taxon>
        <taxon>Magnoliopsida</taxon>
        <taxon>eudicotyledons</taxon>
        <taxon>Gunneridae</taxon>
        <taxon>Pentapetalae</taxon>
        <taxon>rosids</taxon>
        <taxon>malvids</taxon>
        <taxon>Malvales</taxon>
        <taxon>Malvaceae</taxon>
        <taxon>Malvoideae</taxon>
        <taxon>Hibiscus</taxon>
    </lineage>
</organism>
<dbReference type="PANTHER" id="PTHR15615:SF124">
    <property type="entry name" value="CYCLIN-P3-1-LIKE ISOFORM X1"/>
    <property type="match status" value="1"/>
</dbReference>
<dbReference type="InterPro" id="IPR013922">
    <property type="entry name" value="Cyclin_PHO80-like"/>
</dbReference>
<dbReference type="EMBL" id="JBBPBM010000010">
    <property type="protein sequence ID" value="KAK8564860.1"/>
    <property type="molecule type" value="Genomic_DNA"/>
</dbReference>
<keyword evidence="4" id="KW-0131">Cell cycle</keyword>
<gene>
    <name evidence="7" type="ORF">V6N12_058440</name>
</gene>
<comment type="caution">
    <text evidence="7">The sequence shown here is derived from an EMBL/GenBank/DDBJ whole genome shotgun (WGS) entry which is preliminary data.</text>
</comment>
<reference evidence="7 8" key="1">
    <citation type="journal article" date="2024" name="G3 (Bethesda)">
        <title>Genome assembly of Hibiscus sabdariffa L. provides insights into metabolisms of medicinal natural products.</title>
        <authorList>
            <person name="Kim T."/>
        </authorList>
    </citation>
    <scope>NUCLEOTIDE SEQUENCE [LARGE SCALE GENOMIC DNA]</scope>
    <source>
        <strain evidence="7">TK-2024</strain>
        <tissue evidence="7">Old leaves</tissue>
    </source>
</reference>
<dbReference type="Pfam" id="PF08613">
    <property type="entry name" value="Cyclin"/>
    <property type="match status" value="1"/>
</dbReference>
<keyword evidence="3 5" id="KW-0195">Cyclin</keyword>
<evidence type="ECO:0000256" key="3">
    <source>
        <dbReference type="ARBA" id="ARBA00023127"/>
    </source>
</evidence>
<dbReference type="Proteomes" id="UP001472677">
    <property type="component" value="Unassembled WGS sequence"/>
</dbReference>
<evidence type="ECO:0000256" key="1">
    <source>
        <dbReference type="ARBA" id="ARBA00007215"/>
    </source>
</evidence>
<dbReference type="PANTHER" id="PTHR15615">
    <property type="match status" value="1"/>
</dbReference>
<proteinExistence type="inferred from homology"/>
<evidence type="ECO:0000256" key="5">
    <source>
        <dbReference type="PIRNR" id="PIRNR027110"/>
    </source>
</evidence>
<feature type="compositionally biased region" description="Polar residues" evidence="6">
    <location>
        <begin position="211"/>
        <end position="222"/>
    </location>
</feature>
<protein>
    <recommendedName>
        <fullName evidence="5">Cyclin</fullName>
    </recommendedName>
</protein>